<dbReference type="PANTHER" id="PTHR45958:SF8">
    <property type="entry name" value="U-BOX DOMAIN-CONTAINING PROTEIN 44-LIKE"/>
    <property type="match status" value="1"/>
</dbReference>
<keyword evidence="5" id="KW-0677">Repeat</keyword>
<dbReference type="InterPro" id="IPR011989">
    <property type="entry name" value="ARM-like"/>
</dbReference>
<dbReference type="SUPFAM" id="SSF57850">
    <property type="entry name" value="RING/U-box"/>
    <property type="match status" value="1"/>
</dbReference>
<name>A0AAD4J6L1_PERFH</name>
<dbReference type="EC" id="2.3.2.27" evidence="3"/>
<dbReference type="Pfam" id="PF04564">
    <property type="entry name" value="U-box"/>
    <property type="match status" value="1"/>
</dbReference>
<organism evidence="9 10">
    <name type="scientific">Perilla frutescens var. hirtella</name>
    <name type="common">Perilla citriodora</name>
    <name type="synonym">Perilla setoyensis</name>
    <dbReference type="NCBI Taxonomy" id="608512"/>
    <lineage>
        <taxon>Eukaryota</taxon>
        <taxon>Viridiplantae</taxon>
        <taxon>Streptophyta</taxon>
        <taxon>Embryophyta</taxon>
        <taxon>Tracheophyta</taxon>
        <taxon>Spermatophyta</taxon>
        <taxon>Magnoliopsida</taxon>
        <taxon>eudicotyledons</taxon>
        <taxon>Gunneridae</taxon>
        <taxon>Pentapetalae</taxon>
        <taxon>asterids</taxon>
        <taxon>lamiids</taxon>
        <taxon>Lamiales</taxon>
        <taxon>Lamiaceae</taxon>
        <taxon>Nepetoideae</taxon>
        <taxon>Elsholtzieae</taxon>
        <taxon>Perilla</taxon>
    </lineage>
</organism>
<comment type="catalytic activity">
    <reaction evidence="1">
        <text>S-ubiquitinyl-[E2 ubiquitin-conjugating enzyme]-L-cysteine + [acceptor protein]-L-lysine = [E2 ubiquitin-conjugating enzyme]-L-cysteine + N(6)-ubiquitinyl-[acceptor protein]-L-lysine.</text>
        <dbReference type="EC" id="2.3.2.27"/>
    </reaction>
</comment>
<feature type="coiled-coil region" evidence="7">
    <location>
        <begin position="186"/>
        <end position="213"/>
    </location>
</feature>
<dbReference type="InterPro" id="IPR013083">
    <property type="entry name" value="Znf_RING/FYVE/PHD"/>
</dbReference>
<dbReference type="EMBL" id="SDAM02000131">
    <property type="protein sequence ID" value="KAH6828170.1"/>
    <property type="molecule type" value="Genomic_DNA"/>
</dbReference>
<comment type="pathway">
    <text evidence="2">Protein modification; protein ubiquitination.</text>
</comment>
<evidence type="ECO:0000313" key="10">
    <source>
        <dbReference type="Proteomes" id="UP001190926"/>
    </source>
</evidence>
<dbReference type="Proteomes" id="UP001190926">
    <property type="component" value="Unassembled WGS sequence"/>
</dbReference>
<evidence type="ECO:0000256" key="5">
    <source>
        <dbReference type="ARBA" id="ARBA00022737"/>
    </source>
</evidence>
<evidence type="ECO:0000259" key="8">
    <source>
        <dbReference type="PROSITE" id="PS51698"/>
    </source>
</evidence>
<proteinExistence type="predicted"/>
<comment type="caution">
    <text evidence="9">The sequence shown here is derived from an EMBL/GenBank/DDBJ whole genome shotgun (WGS) entry which is preliminary data.</text>
</comment>
<dbReference type="SMART" id="SM00185">
    <property type="entry name" value="ARM"/>
    <property type="match status" value="6"/>
</dbReference>
<dbReference type="CDD" id="cd21037">
    <property type="entry name" value="MLKL_NTD"/>
    <property type="match status" value="1"/>
</dbReference>
<dbReference type="InterPro" id="IPR000225">
    <property type="entry name" value="Armadillo"/>
</dbReference>
<dbReference type="InterPro" id="IPR059179">
    <property type="entry name" value="MLKL-like_MCAfunc"/>
</dbReference>
<evidence type="ECO:0000256" key="3">
    <source>
        <dbReference type="ARBA" id="ARBA00012483"/>
    </source>
</evidence>
<dbReference type="Gene3D" id="1.25.10.10">
    <property type="entry name" value="Leucine-rich Repeat Variant"/>
    <property type="match status" value="3"/>
</dbReference>
<feature type="repeat" description="ARM" evidence="6">
    <location>
        <begin position="530"/>
        <end position="572"/>
    </location>
</feature>
<evidence type="ECO:0000256" key="7">
    <source>
        <dbReference type="SAM" id="Coils"/>
    </source>
</evidence>
<dbReference type="PROSITE" id="PS51698">
    <property type="entry name" value="U_BOX"/>
    <property type="match status" value="1"/>
</dbReference>
<keyword evidence="4" id="KW-0808">Transferase</keyword>
<evidence type="ECO:0000256" key="1">
    <source>
        <dbReference type="ARBA" id="ARBA00000900"/>
    </source>
</evidence>
<protein>
    <recommendedName>
        <fullName evidence="3">RING-type E3 ubiquitin transferase</fullName>
        <ecNumber evidence="3">2.3.2.27</ecNumber>
    </recommendedName>
</protein>
<dbReference type="InterPro" id="IPR045210">
    <property type="entry name" value="RING-Ubox_PUB"/>
</dbReference>
<dbReference type="SUPFAM" id="SSF48371">
    <property type="entry name" value="ARM repeat"/>
    <property type="match status" value="3"/>
</dbReference>
<sequence>MENHKVSESAESVFQVVGLAREVVLIQKENFKKFSGLLERTAVFLQEISKLKVKDVESVSLALEGLKLEVQVAKQLVSECSKGNKIYLLLSCKRIVEKLESSSKSISRAMAMFPLESLDVCTEINQRLVELKKNMEDDQCEYRVSAVEEEILHKIETGLEERTADRSYASNLLLRIAESVGISTEESEMKKEFDDFKNEIEHIESRSEALRMEQIILLLGNADMVTTPKEKEMMYFTKRNSLGRQLLEPLQSFYCPITGDIMTDPVETSSGFTFEREALEKWLALGNSLCPLTKTPLSKLSLRPNKTLRQSIEEWRSRNIMITIASMKPDIQSRDEQEVLPSLKTLDELCEKSELHREWVVMEEYIPIITGLLRAKNSEIRLHALAILCSLAKDKDDNKEGIAYSNDSIRYVVCSLARKVEESMLALQLLLELSRIIHLRNLIGGAQGCILLLVTLANSDDAQASEYAHELLDSLAFLDENVVQMARAKFFRPLLQRLFEGPVSIQVIMADTLADLELTDHDKQCLSRDGALKPLLQMLQLSDTEVKTVAVRALENLSGVAANGLQLIKEGAKNPLFELLFCHVLSKLRQHVAKTIMHLAMSTASPEASEDQIPLLETEEDVFKLFSLVSYTKPDTQETLLLTFHALCKSPSGFDIRRDLRQISAVKVLVHLCELDELGVRENAVKLLYYLTEDGDHPTFEEHVNTRCITTLVKIIKSSDKEEEKAAAMGIISHLPHNSQMSQDLLECGALEVIFDCLKNINASHEKEVVEKAAEALCRFTAPTNLEWQKRVAEAGIIPVLVKLLASGTTPITKTNAAISLKQLSESSSDLSVPVKISRLLGCCFAASEGICAVHVGICSIETSFCLLEANAVRPLVMLLGEADAGACEASLDAILSLIEDVKLQNGCKVLEEAGAILPIIKLLNSSCSTLQEKTLGALQRIFRLVDFKTRYGKSAQMSLVDITQRGSSNTKSMAAKILAQLNVLNEQSSFFDGNA</sequence>
<dbReference type="PROSITE" id="PS50176">
    <property type="entry name" value="ARM_REPEAT"/>
    <property type="match status" value="1"/>
</dbReference>
<gene>
    <name evidence="9" type="ORF">C2S53_015120</name>
</gene>
<evidence type="ECO:0000256" key="2">
    <source>
        <dbReference type="ARBA" id="ARBA00004906"/>
    </source>
</evidence>
<dbReference type="InterPro" id="IPR052608">
    <property type="entry name" value="U-box_domain_protein"/>
</dbReference>
<evidence type="ECO:0000256" key="4">
    <source>
        <dbReference type="ARBA" id="ARBA00022679"/>
    </source>
</evidence>
<dbReference type="Gene3D" id="3.30.40.10">
    <property type="entry name" value="Zinc/RING finger domain, C3HC4 (zinc finger)"/>
    <property type="match status" value="1"/>
</dbReference>
<dbReference type="GO" id="GO:0061630">
    <property type="term" value="F:ubiquitin protein ligase activity"/>
    <property type="evidence" value="ECO:0007669"/>
    <property type="project" value="UniProtKB-EC"/>
</dbReference>
<dbReference type="CDD" id="cd16664">
    <property type="entry name" value="RING-Ubox_PUB"/>
    <property type="match status" value="1"/>
</dbReference>
<feature type="domain" description="U-box" evidence="8">
    <location>
        <begin position="248"/>
        <end position="322"/>
    </location>
</feature>
<dbReference type="InterPro" id="IPR016024">
    <property type="entry name" value="ARM-type_fold"/>
</dbReference>
<keyword evidence="7" id="KW-0175">Coiled coil</keyword>
<reference evidence="9 10" key="1">
    <citation type="journal article" date="2021" name="Nat. Commun.">
        <title>Incipient diploidization of the medicinal plant Perilla within 10,000 years.</title>
        <authorList>
            <person name="Zhang Y."/>
            <person name="Shen Q."/>
            <person name="Leng L."/>
            <person name="Zhang D."/>
            <person name="Chen S."/>
            <person name="Shi Y."/>
            <person name="Ning Z."/>
            <person name="Chen S."/>
        </authorList>
    </citation>
    <scope>NUCLEOTIDE SEQUENCE [LARGE SCALE GENOMIC DNA]</scope>
    <source>
        <strain evidence="10">cv. PC099</strain>
    </source>
</reference>
<keyword evidence="10" id="KW-1185">Reference proteome</keyword>
<dbReference type="PANTHER" id="PTHR45958">
    <property type="entry name" value="RING-TYPE E3 UBIQUITIN TRANSFERASE"/>
    <property type="match status" value="1"/>
</dbReference>
<accession>A0AAD4J6L1</accession>
<dbReference type="Pfam" id="PF00514">
    <property type="entry name" value="Arm"/>
    <property type="match status" value="1"/>
</dbReference>
<evidence type="ECO:0000313" key="9">
    <source>
        <dbReference type="EMBL" id="KAH6828170.1"/>
    </source>
</evidence>
<evidence type="ECO:0000256" key="6">
    <source>
        <dbReference type="PROSITE-ProRule" id="PRU00259"/>
    </source>
</evidence>
<dbReference type="AlphaFoldDB" id="A0AAD4J6L1"/>
<dbReference type="InterPro" id="IPR003613">
    <property type="entry name" value="Ubox_domain"/>
</dbReference>
<dbReference type="GO" id="GO:0016567">
    <property type="term" value="P:protein ubiquitination"/>
    <property type="evidence" value="ECO:0007669"/>
    <property type="project" value="InterPro"/>
</dbReference>
<dbReference type="SMART" id="SM00504">
    <property type="entry name" value="Ubox"/>
    <property type="match status" value="1"/>
</dbReference>